<keyword evidence="3" id="KW-1185">Reference proteome</keyword>
<evidence type="ECO:0000313" key="2">
    <source>
        <dbReference type="EMBL" id="MFC0319829.1"/>
    </source>
</evidence>
<evidence type="ECO:0000256" key="1">
    <source>
        <dbReference type="SAM" id="SignalP"/>
    </source>
</evidence>
<dbReference type="PROSITE" id="PS51257">
    <property type="entry name" value="PROKAR_LIPOPROTEIN"/>
    <property type="match status" value="1"/>
</dbReference>
<reference evidence="2 3" key="1">
    <citation type="submission" date="2024-09" db="EMBL/GenBank/DDBJ databases">
        <authorList>
            <person name="Sun Q."/>
            <person name="Mori K."/>
        </authorList>
    </citation>
    <scope>NUCLEOTIDE SEQUENCE [LARGE SCALE GENOMIC DNA]</scope>
    <source>
        <strain evidence="2 3">CCM 7765</strain>
    </source>
</reference>
<keyword evidence="1" id="KW-0732">Signal</keyword>
<organism evidence="2 3">
    <name type="scientific">Olivibacter oleidegradans</name>
    <dbReference type="NCBI Taxonomy" id="760123"/>
    <lineage>
        <taxon>Bacteria</taxon>
        <taxon>Pseudomonadati</taxon>
        <taxon>Bacteroidota</taxon>
        <taxon>Sphingobacteriia</taxon>
        <taxon>Sphingobacteriales</taxon>
        <taxon>Sphingobacteriaceae</taxon>
        <taxon>Olivibacter</taxon>
    </lineage>
</organism>
<gene>
    <name evidence="2" type="ORF">ACFFI0_16015</name>
</gene>
<sequence>MYFKLAMLLRFSKCFNVFLFLLNLIFLFSCSSPAANKQASTDEEELEPGRPSFTPIAGTDFFEVRRAFDNGLAFDTLGFEQEPVWHLNFISNDSVKIFSPDSNAMLHYSIYFDQDSIFHFGREWFRVRSLAKDSLLLQRLTVVSKHVKEARSNVYMKLYSARFIRDSLKTTVEELRKPRPNDTAFIQWRSNIANANPTVIDSAFAARNPVQLIPKNPNITVKRRIFSETERLNQSAAYAYLYPEYDIVINKAYKDFYYPFSVLVDGRGDVHLGKFVTSDEFVESRKKVLEGIINVYLKNLLTIKPGTTLGIPHTSLIMLRVRGIE</sequence>
<name>A0ABV6HMK9_9SPHI</name>
<comment type="caution">
    <text evidence="2">The sequence shown here is derived from an EMBL/GenBank/DDBJ whole genome shotgun (WGS) entry which is preliminary data.</text>
</comment>
<evidence type="ECO:0000313" key="3">
    <source>
        <dbReference type="Proteomes" id="UP001589774"/>
    </source>
</evidence>
<dbReference type="Proteomes" id="UP001589774">
    <property type="component" value="Unassembled WGS sequence"/>
</dbReference>
<dbReference type="RefSeq" id="WP_130855542.1">
    <property type="nucleotide sequence ID" value="NZ_JBHLWO010000002.1"/>
</dbReference>
<dbReference type="EMBL" id="JBHLWO010000002">
    <property type="protein sequence ID" value="MFC0319829.1"/>
    <property type="molecule type" value="Genomic_DNA"/>
</dbReference>
<feature type="chain" id="PRO_5045965815" evidence="1">
    <location>
        <begin position="35"/>
        <end position="325"/>
    </location>
</feature>
<accession>A0ABV6HMK9</accession>
<proteinExistence type="predicted"/>
<feature type="signal peptide" evidence="1">
    <location>
        <begin position="1"/>
        <end position="34"/>
    </location>
</feature>
<protein>
    <submittedName>
        <fullName evidence="2">Uncharacterized protein</fullName>
    </submittedName>
</protein>